<keyword evidence="3" id="KW-1185">Reference proteome</keyword>
<organism evidence="2 3">
    <name type="scientific">Effrenium voratum</name>
    <dbReference type="NCBI Taxonomy" id="2562239"/>
    <lineage>
        <taxon>Eukaryota</taxon>
        <taxon>Sar</taxon>
        <taxon>Alveolata</taxon>
        <taxon>Dinophyceae</taxon>
        <taxon>Suessiales</taxon>
        <taxon>Symbiodiniaceae</taxon>
        <taxon>Effrenium</taxon>
    </lineage>
</organism>
<evidence type="ECO:0000313" key="2">
    <source>
        <dbReference type="EMBL" id="CAJ1395342.1"/>
    </source>
</evidence>
<evidence type="ECO:0000313" key="3">
    <source>
        <dbReference type="Proteomes" id="UP001178507"/>
    </source>
</evidence>
<feature type="coiled-coil region" evidence="1">
    <location>
        <begin position="61"/>
        <end position="188"/>
    </location>
</feature>
<feature type="coiled-coil region" evidence="1">
    <location>
        <begin position="7"/>
        <end position="34"/>
    </location>
</feature>
<gene>
    <name evidence="2" type="ORF">EVOR1521_LOCUS19791</name>
</gene>
<protein>
    <submittedName>
        <fullName evidence="2">Uncharacterized protein</fullName>
    </submittedName>
</protein>
<dbReference type="EMBL" id="CAUJNA010003124">
    <property type="protein sequence ID" value="CAJ1395342.1"/>
    <property type="molecule type" value="Genomic_DNA"/>
</dbReference>
<keyword evidence="1" id="KW-0175">Coiled coil</keyword>
<proteinExistence type="predicted"/>
<accession>A0AA36IWM3</accession>
<dbReference type="Proteomes" id="UP001178507">
    <property type="component" value="Unassembled WGS sequence"/>
</dbReference>
<sequence>MGAPLQVTSLRAQMEFQTAELRQTAEQVALMKQEFERRERSLQQMLDQARLGQEEEQRTSEMQLALKLKRQEDQAEAQEAKIRALEESGKRQQELYERHVGQLTEQMRNSQDNFRKQLEAVQAENDESLQAAKGKFAEVERSLKSERERVVAEVQQEREEHASKLAQAEELSSRVGGMQKETEELRKQLLEAVRVLNLWHLWAFAGPEPTFDEPLAQAHQMDVVRSTALAGTRVPTVFGGYSVVDSLLAAPT</sequence>
<reference evidence="2" key="1">
    <citation type="submission" date="2023-08" db="EMBL/GenBank/DDBJ databases">
        <authorList>
            <person name="Chen Y."/>
            <person name="Shah S."/>
            <person name="Dougan E. K."/>
            <person name="Thang M."/>
            <person name="Chan C."/>
        </authorList>
    </citation>
    <scope>NUCLEOTIDE SEQUENCE</scope>
</reference>
<comment type="caution">
    <text evidence="2">The sequence shown here is derived from an EMBL/GenBank/DDBJ whole genome shotgun (WGS) entry which is preliminary data.</text>
</comment>
<name>A0AA36IWM3_9DINO</name>
<dbReference type="AlphaFoldDB" id="A0AA36IWM3"/>
<evidence type="ECO:0000256" key="1">
    <source>
        <dbReference type="SAM" id="Coils"/>
    </source>
</evidence>